<organism evidence="2">
    <name type="scientific">Guillardia theta (strain CCMP2712)</name>
    <name type="common">Cryptophyte</name>
    <dbReference type="NCBI Taxonomy" id="905079"/>
    <lineage>
        <taxon>Eukaryota</taxon>
        <taxon>Cryptophyceae</taxon>
        <taxon>Pyrenomonadales</taxon>
        <taxon>Geminigeraceae</taxon>
        <taxon>Guillardia</taxon>
    </lineage>
</organism>
<reference evidence="3" key="3">
    <citation type="submission" date="2016-03" db="UniProtKB">
        <authorList>
            <consortium name="EnsemblProtists"/>
        </authorList>
    </citation>
    <scope>IDENTIFICATION</scope>
</reference>
<dbReference type="InterPro" id="IPR037365">
    <property type="entry name" value="Slowmo/Ups"/>
</dbReference>
<name>L1J8S3_GUITC</name>
<dbReference type="PANTHER" id="PTHR11158">
    <property type="entry name" value="MSF1/PX19 RELATED"/>
    <property type="match status" value="1"/>
</dbReference>
<gene>
    <name evidence="2" type="ORF">GUITHDRAFT_139241</name>
</gene>
<dbReference type="RefSeq" id="XP_005831928.1">
    <property type="nucleotide sequence ID" value="XM_005831871.1"/>
</dbReference>
<dbReference type="AlphaFoldDB" id="L1J8S3"/>
<feature type="domain" description="PRELI/MSF1" evidence="1">
    <location>
        <begin position="1"/>
        <end position="167"/>
    </location>
</feature>
<dbReference type="PaxDb" id="55529-EKX44948"/>
<evidence type="ECO:0000313" key="4">
    <source>
        <dbReference type="Proteomes" id="UP000011087"/>
    </source>
</evidence>
<dbReference type="OrthoDB" id="407630at2759"/>
<accession>L1J8S3</accession>
<keyword evidence="4" id="KW-1185">Reference proteome</keyword>
<dbReference type="Pfam" id="PF04707">
    <property type="entry name" value="PRELI"/>
    <property type="match status" value="1"/>
</dbReference>
<evidence type="ECO:0000259" key="1">
    <source>
        <dbReference type="PROSITE" id="PS50904"/>
    </source>
</evidence>
<reference evidence="4" key="2">
    <citation type="submission" date="2012-11" db="EMBL/GenBank/DDBJ databases">
        <authorList>
            <person name="Kuo A."/>
            <person name="Curtis B.A."/>
            <person name="Tanifuji G."/>
            <person name="Burki F."/>
            <person name="Gruber A."/>
            <person name="Irimia M."/>
            <person name="Maruyama S."/>
            <person name="Arias M.C."/>
            <person name="Ball S.G."/>
            <person name="Gile G.H."/>
            <person name="Hirakawa Y."/>
            <person name="Hopkins J.F."/>
            <person name="Rensing S.A."/>
            <person name="Schmutz J."/>
            <person name="Symeonidi A."/>
            <person name="Elias M."/>
            <person name="Eveleigh R.J."/>
            <person name="Herman E.K."/>
            <person name="Klute M.J."/>
            <person name="Nakayama T."/>
            <person name="Obornik M."/>
            <person name="Reyes-Prieto A."/>
            <person name="Armbrust E.V."/>
            <person name="Aves S.J."/>
            <person name="Beiko R.G."/>
            <person name="Coutinho P."/>
            <person name="Dacks J.B."/>
            <person name="Durnford D.G."/>
            <person name="Fast N.M."/>
            <person name="Green B.R."/>
            <person name="Grisdale C."/>
            <person name="Hempe F."/>
            <person name="Henrissat B."/>
            <person name="Hoppner M.P."/>
            <person name="Ishida K.-I."/>
            <person name="Kim E."/>
            <person name="Koreny L."/>
            <person name="Kroth P.G."/>
            <person name="Liu Y."/>
            <person name="Malik S.-B."/>
            <person name="Maier U.G."/>
            <person name="McRose D."/>
            <person name="Mock T."/>
            <person name="Neilson J.A."/>
            <person name="Onodera N.T."/>
            <person name="Poole A.M."/>
            <person name="Pritham E.J."/>
            <person name="Richards T.A."/>
            <person name="Rocap G."/>
            <person name="Roy S.W."/>
            <person name="Sarai C."/>
            <person name="Schaack S."/>
            <person name="Shirato S."/>
            <person name="Slamovits C.H."/>
            <person name="Spencer D.F."/>
            <person name="Suzuki S."/>
            <person name="Worden A.Z."/>
            <person name="Zauner S."/>
            <person name="Barry K."/>
            <person name="Bell C."/>
            <person name="Bharti A.K."/>
            <person name="Crow J.A."/>
            <person name="Grimwood J."/>
            <person name="Kramer R."/>
            <person name="Lindquist E."/>
            <person name="Lucas S."/>
            <person name="Salamov A."/>
            <person name="McFadden G.I."/>
            <person name="Lane C.E."/>
            <person name="Keeling P.J."/>
            <person name="Gray M.W."/>
            <person name="Grigoriev I.V."/>
            <person name="Archibald J.M."/>
        </authorList>
    </citation>
    <scope>NUCLEOTIDE SEQUENCE</scope>
    <source>
        <strain evidence="4">CCMP2712</strain>
    </source>
</reference>
<proteinExistence type="predicted"/>
<sequence length="184" mass="20674">MPRTLEHHGLYFHPFELVSTALWDKYENHKFVKSVEVLSRKIDGHGRLCSIRPLYLLEEVVVDAKKRSMDVKTSNINFTSILGCSSLSKYHSSRESFFQTAYTINVSAEAFPRHAAETTTEAAPAKGSWFGIGEKIESFAASKLLGNVKEGEDVINGIIERIKGNCKSIQNKSWFCSNFNPPQS</sequence>
<dbReference type="EnsemblProtists" id="EKX44948">
    <property type="protein sequence ID" value="EKX44948"/>
    <property type="gene ID" value="GUITHDRAFT_139241"/>
</dbReference>
<reference evidence="2 4" key="1">
    <citation type="journal article" date="2012" name="Nature">
        <title>Algal genomes reveal evolutionary mosaicism and the fate of nucleomorphs.</title>
        <authorList>
            <consortium name="DOE Joint Genome Institute"/>
            <person name="Curtis B.A."/>
            <person name="Tanifuji G."/>
            <person name="Burki F."/>
            <person name="Gruber A."/>
            <person name="Irimia M."/>
            <person name="Maruyama S."/>
            <person name="Arias M.C."/>
            <person name="Ball S.G."/>
            <person name="Gile G.H."/>
            <person name="Hirakawa Y."/>
            <person name="Hopkins J.F."/>
            <person name="Kuo A."/>
            <person name="Rensing S.A."/>
            <person name="Schmutz J."/>
            <person name="Symeonidi A."/>
            <person name="Elias M."/>
            <person name="Eveleigh R.J."/>
            <person name="Herman E.K."/>
            <person name="Klute M.J."/>
            <person name="Nakayama T."/>
            <person name="Obornik M."/>
            <person name="Reyes-Prieto A."/>
            <person name="Armbrust E.V."/>
            <person name="Aves S.J."/>
            <person name="Beiko R.G."/>
            <person name="Coutinho P."/>
            <person name="Dacks J.B."/>
            <person name="Durnford D.G."/>
            <person name="Fast N.M."/>
            <person name="Green B.R."/>
            <person name="Grisdale C.J."/>
            <person name="Hempel F."/>
            <person name="Henrissat B."/>
            <person name="Hoppner M.P."/>
            <person name="Ishida K."/>
            <person name="Kim E."/>
            <person name="Koreny L."/>
            <person name="Kroth P.G."/>
            <person name="Liu Y."/>
            <person name="Malik S.B."/>
            <person name="Maier U.G."/>
            <person name="McRose D."/>
            <person name="Mock T."/>
            <person name="Neilson J.A."/>
            <person name="Onodera N.T."/>
            <person name="Poole A.M."/>
            <person name="Pritham E.J."/>
            <person name="Richards T.A."/>
            <person name="Rocap G."/>
            <person name="Roy S.W."/>
            <person name="Sarai C."/>
            <person name="Schaack S."/>
            <person name="Shirato S."/>
            <person name="Slamovits C.H."/>
            <person name="Spencer D.F."/>
            <person name="Suzuki S."/>
            <person name="Worden A.Z."/>
            <person name="Zauner S."/>
            <person name="Barry K."/>
            <person name="Bell C."/>
            <person name="Bharti A.K."/>
            <person name="Crow J.A."/>
            <person name="Grimwood J."/>
            <person name="Kramer R."/>
            <person name="Lindquist E."/>
            <person name="Lucas S."/>
            <person name="Salamov A."/>
            <person name="McFadden G.I."/>
            <person name="Lane C.E."/>
            <person name="Keeling P.J."/>
            <person name="Gray M.W."/>
            <person name="Grigoriev I.V."/>
            <person name="Archibald J.M."/>
        </authorList>
    </citation>
    <scope>NUCLEOTIDE SEQUENCE</scope>
    <source>
        <strain evidence="2 4">CCMP2712</strain>
    </source>
</reference>
<dbReference type="HOGENOM" id="CLU_1470871_0_0_1"/>
<evidence type="ECO:0000313" key="2">
    <source>
        <dbReference type="EMBL" id="EKX44948.1"/>
    </source>
</evidence>
<protein>
    <recommendedName>
        <fullName evidence="1">PRELI/MSF1 domain-containing protein</fullName>
    </recommendedName>
</protein>
<dbReference type="GO" id="GO:0005758">
    <property type="term" value="C:mitochondrial intermembrane space"/>
    <property type="evidence" value="ECO:0007669"/>
    <property type="project" value="InterPro"/>
</dbReference>
<dbReference type="Proteomes" id="UP000011087">
    <property type="component" value="Unassembled WGS sequence"/>
</dbReference>
<dbReference type="KEGG" id="gtt:GUITHDRAFT_139241"/>
<dbReference type="InterPro" id="IPR006797">
    <property type="entry name" value="PRELI/MSF1_dom"/>
</dbReference>
<dbReference type="EMBL" id="JH993001">
    <property type="protein sequence ID" value="EKX44948.1"/>
    <property type="molecule type" value="Genomic_DNA"/>
</dbReference>
<dbReference type="GeneID" id="17301749"/>
<evidence type="ECO:0000313" key="3">
    <source>
        <dbReference type="EnsemblProtists" id="EKX44948"/>
    </source>
</evidence>
<dbReference type="PROSITE" id="PS50904">
    <property type="entry name" value="PRELI_MSF1"/>
    <property type="match status" value="1"/>
</dbReference>